<sequence>MRIMWATSIPAMVAEAEWNASKPISGLVSKGEMDVRVEGNMHLGADKIVSESGDLTRDTGTITLADFSGSEKYEGFDIQANVALRRRM</sequence>
<evidence type="ECO:0000313" key="1">
    <source>
        <dbReference type="EMBL" id="MBA8853579.1"/>
    </source>
</evidence>
<dbReference type="EMBL" id="JACGXG010000013">
    <property type="protein sequence ID" value="MBA8853579.1"/>
    <property type="molecule type" value="Genomic_DNA"/>
</dbReference>
<reference evidence="1 2" key="1">
    <citation type="submission" date="2020-07" db="EMBL/GenBank/DDBJ databases">
        <title>Genomic Encyclopedia of Type Strains, Phase IV (KMG-V): Genome sequencing to study the core and pangenomes of soil and plant-associated prokaryotes.</title>
        <authorList>
            <person name="Whitman W."/>
        </authorList>
    </citation>
    <scope>NUCLEOTIDE SEQUENCE [LARGE SCALE GENOMIC DNA]</scope>
    <source>
        <strain evidence="1 2">RH4WT92</strain>
    </source>
</reference>
<evidence type="ECO:0000313" key="2">
    <source>
        <dbReference type="Proteomes" id="UP000578622"/>
    </source>
</evidence>
<evidence type="ECO:0008006" key="3">
    <source>
        <dbReference type="Google" id="ProtNLM"/>
    </source>
</evidence>
<dbReference type="Proteomes" id="UP000578622">
    <property type="component" value="Unassembled WGS sequence"/>
</dbReference>
<comment type="caution">
    <text evidence="1">The sequence shown here is derived from an EMBL/GenBank/DDBJ whole genome shotgun (WGS) entry which is preliminary data.</text>
</comment>
<accession>A0ABR6AW88</accession>
<protein>
    <recommendedName>
        <fullName evidence="3">Polymer-forming cytoskeletal protein</fullName>
    </recommendedName>
</protein>
<dbReference type="RefSeq" id="WP_176024914.1">
    <property type="nucleotide sequence ID" value="NZ_JACGXG010000013.1"/>
</dbReference>
<keyword evidence="2" id="KW-1185">Reference proteome</keyword>
<proteinExistence type="predicted"/>
<name>A0ABR6AW88_9HYPH</name>
<organism evidence="1 2">
    <name type="scientific">Brucella intermedia</name>
    <dbReference type="NCBI Taxonomy" id="94625"/>
    <lineage>
        <taxon>Bacteria</taxon>
        <taxon>Pseudomonadati</taxon>
        <taxon>Pseudomonadota</taxon>
        <taxon>Alphaproteobacteria</taxon>
        <taxon>Hyphomicrobiales</taxon>
        <taxon>Brucellaceae</taxon>
        <taxon>Brucella/Ochrobactrum group</taxon>
        <taxon>Brucella</taxon>
    </lineage>
</organism>
<gene>
    <name evidence="1" type="ORF">FHW20_004562</name>
</gene>